<comment type="caution">
    <text evidence="1">The sequence shown here is derived from an EMBL/GenBank/DDBJ whole genome shotgun (WGS) entry which is preliminary data.</text>
</comment>
<evidence type="ECO:0000313" key="1">
    <source>
        <dbReference type="EMBL" id="KAK7473886.1"/>
    </source>
</evidence>
<proteinExistence type="predicted"/>
<organism evidence="1 2">
    <name type="scientific">Batillaria attramentaria</name>
    <dbReference type="NCBI Taxonomy" id="370345"/>
    <lineage>
        <taxon>Eukaryota</taxon>
        <taxon>Metazoa</taxon>
        <taxon>Spiralia</taxon>
        <taxon>Lophotrochozoa</taxon>
        <taxon>Mollusca</taxon>
        <taxon>Gastropoda</taxon>
        <taxon>Caenogastropoda</taxon>
        <taxon>Sorbeoconcha</taxon>
        <taxon>Cerithioidea</taxon>
        <taxon>Batillariidae</taxon>
        <taxon>Batillaria</taxon>
    </lineage>
</organism>
<dbReference type="EMBL" id="JACVVK020000454">
    <property type="protein sequence ID" value="KAK7473886.1"/>
    <property type="molecule type" value="Genomic_DNA"/>
</dbReference>
<accession>A0ABD0JGC8</accession>
<sequence length="87" mass="9809">MFHGNMAVICKRIACWEACVGDVRTRVAVRAAPTSKRGFPRVRHSAWPEWDTGEGRVIHSVADIGDRNCDVMSTLRHHLHQSSTEQI</sequence>
<gene>
    <name evidence="1" type="ORF">BaRGS_00034875</name>
</gene>
<dbReference type="Proteomes" id="UP001519460">
    <property type="component" value="Unassembled WGS sequence"/>
</dbReference>
<evidence type="ECO:0000313" key="2">
    <source>
        <dbReference type="Proteomes" id="UP001519460"/>
    </source>
</evidence>
<dbReference type="AlphaFoldDB" id="A0ABD0JGC8"/>
<reference evidence="1 2" key="1">
    <citation type="journal article" date="2023" name="Sci. Data">
        <title>Genome assembly of the Korean intertidal mud-creeper Batillaria attramentaria.</title>
        <authorList>
            <person name="Patra A.K."/>
            <person name="Ho P.T."/>
            <person name="Jun S."/>
            <person name="Lee S.J."/>
            <person name="Kim Y."/>
            <person name="Won Y.J."/>
        </authorList>
    </citation>
    <scope>NUCLEOTIDE SEQUENCE [LARGE SCALE GENOMIC DNA]</scope>
    <source>
        <strain evidence="1">Wonlab-2016</strain>
    </source>
</reference>
<keyword evidence="2" id="KW-1185">Reference proteome</keyword>
<protein>
    <submittedName>
        <fullName evidence="1">Uncharacterized protein</fullName>
    </submittedName>
</protein>
<name>A0ABD0JGC8_9CAEN</name>